<dbReference type="EMBL" id="JAUIZM010000005">
    <property type="protein sequence ID" value="KAK1385532.1"/>
    <property type="molecule type" value="Genomic_DNA"/>
</dbReference>
<dbReference type="GO" id="GO:0030422">
    <property type="term" value="P:siRNA processing"/>
    <property type="evidence" value="ECO:0007669"/>
    <property type="project" value="TreeGrafter"/>
</dbReference>
<evidence type="ECO:0000313" key="5">
    <source>
        <dbReference type="EMBL" id="KAK1385532.1"/>
    </source>
</evidence>
<accession>A0AAD8MUR7</accession>
<reference evidence="5" key="2">
    <citation type="submission" date="2023-05" db="EMBL/GenBank/DDBJ databases">
        <authorList>
            <person name="Schelkunov M.I."/>
        </authorList>
    </citation>
    <scope>NUCLEOTIDE SEQUENCE</scope>
    <source>
        <strain evidence="5">Hsosn_3</strain>
        <tissue evidence="5">Leaf</tissue>
    </source>
</reference>
<evidence type="ECO:0000313" key="6">
    <source>
        <dbReference type="Proteomes" id="UP001237642"/>
    </source>
</evidence>
<dbReference type="GO" id="GO:0003968">
    <property type="term" value="F:RNA-directed RNA polymerase activity"/>
    <property type="evidence" value="ECO:0007669"/>
    <property type="project" value="UniProtKB-KW"/>
</dbReference>
<dbReference type="InterPro" id="IPR057596">
    <property type="entry name" value="RDRP_core"/>
</dbReference>
<dbReference type="SUPFAM" id="SSF54928">
    <property type="entry name" value="RNA-binding domain, RBD"/>
    <property type="match status" value="1"/>
</dbReference>
<protein>
    <recommendedName>
        <fullName evidence="1">RNA-dependent RNA polymerase</fullName>
        <ecNumber evidence="1">2.7.7.48</ecNumber>
    </recommendedName>
</protein>
<dbReference type="GO" id="GO:0003723">
    <property type="term" value="F:RNA binding"/>
    <property type="evidence" value="ECO:0007669"/>
    <property type="project" value="UniProtKB-KW"/>
</dbReference>
<comment type="caution">
    <text evidence="5">The sequence shown here is derived from an EMBL/GenBank/DDBJ whole genome shotgun (WGS) entry which is preliminary data.</text>
</comment>
<keyword evidence="6" id="KW-1185">Reference proteome</keyword>
<organism evidence="5 6">
    <name type="scientific">Heracleum sosnowskyi</name>
    <dbReference type="NCBI Taxonomy" id="360622"/>
    <lineage>
        <taxon>Eukaryota</taxon>
        <taxon>Viridiplantae</taxon>
        <taxon>Streptophyta</taxon>
        <taxon>Embryophyta</taxon>
        <taxon>Tracheophyta</taxon>
        <taxon>Spermatophyta</taxon>
        <taxon>Magnoliopsida</taxon>
        <taxon>eudicotyledons</taxon>
        <taxon>Gunneridae</taxon>
        <taxon>Pentapetalae</taxon>
        <taxon>asterids</taxon>
        <taxon>campanulids</taxon>
        <taxon>Apiales</taxon>
        <taxon>Apiaceae</taxon>
        <taxon>Apioideae</taxon>
        <taxon>apioid superclade</taxon>
        <taxon>Tordylieae</taxon>
        <taxon>Tordyliinae</taxon>
        <taxon>Heracleum</taxon>
    </lineage>
</organism>
<evidence type="ECO:0000256" key="1">
    <source>
        <dbReference type="RuleBase" id="RU363098"/>
    </source>
</evidence>
<dbReference type="Pfam" id="PF05183">
    <property type="entry name" value="RdRP"/>
    <property type="match status" value="1"/>
</dbReference>
<feature type="domain" description="RNA-dependent RNA polymerase 6-like RNA-binding" evidence="3">
    <location>
        <begin position="10"/>
        <end position="110"/>
    </location>
</feature>
<dbReference type="PANTHER" id="PTHR23079:SF18">
    <property type="entry name" value="RNA-DEPENDENT RNA POLYMERASE 6"/>
    <property type="match status" value="1"/>
</dbReference>
<dbReference type="InterPro" id="IPR057297">
    <property type="entry name" value="RDR6-like_2nd"/>
</dbReference>
<keyword evidence="1" id="KW-0943">RNA-mediated gene silencing</keyword>
<dbReference type="Pfam" id="PF24572">
    <property type="entry name" value="RBD_RDR6"/>
    <property type="match status" value="1"/>
</dbReference>
<evidence type="ECO:0000259" key="2">
    <source>
        <dbReference type="Pfam" id="PF05183"/>
    </source>
</evidence>
<dbReference type="Proteomes" id="UP001237642">
    <property type="component" value="Unassembled WGS sequence"/>
</dbReference>
<proteinExistence type="inferred from homology"/>
<feature type="domain" description="RDRP core" evidence="2">
    <location>
        <begin position="295"/>
        <end position="474"/>
    </location>
</feature>
<keyword evidence="1" id="KW-0696">RNA-directed RNA polymerase</keyword>
<keyword evidence="1" id="KW-0694">RNA-binding</keyword>
<reference evidence="5" key="1">
    <citation type="submission" date="2023-02" db="EMBL/GenBank/DDBJ databases">
        <title>Genome of toxic invasive species Heracleum sosnowskyi carries increased number of genes despite the absence of recent whole-genome duplications.</title>
        <authorList>
            <person name="Schelkunov M."/>
            <person name="Shtratnikova V."/>
            <person name="Makarenko M."/>
            <person name="Klepikova A."/>
            <person name="Omelchenko D."/>
            <person name="Novikova G."/>
            <person name="Obukhova E."/>
            <person name="Bogdanov V."/>
            <person name="Penin A."/>
            <person name="Logacheva M."/>
        </authorList>
    </citation>
    <scope>NUCLEOTIDE SEQUENCE</scope>
    <source>
        <strain evidence="5">Hsosn_3</strain>
        <tissue evidence="5">Leaf</tissue>
    </source>
</reference>
<dbReference type="InterPro" id="IPR007855">
    <property type="entry name" value="RDRP"/>
</dbReference>
<dbReference type="EC" id="2.7.7.48" evidence="1"/>
<dbReference type="AlphaFoldDB" id="A0AAD8MUR7"/>
<evidence type="ECO:0000259" key="3">
    <source>
        <dbReference type="Pfam" id="PF24572"/>
    </source>
</evidence>
<sequence>MGSEESERDVVVTQISFGGFDGYMTAKTLLDYFEQYVGIVLRCRLKTSSTPFEAYLEFAIDTTKLERLHSYENLIPHAFVHFVTLDAARSALDDAGCGELILDNNPLKISLGPHRNKEPFKLPDVVVEIGSWVSKDKFFVGWRGPATGVDFLVDPFDGTCKFVFTMDTVFSFPGMRNHVVIKCNLKVEFLVRDIQWIKDYNDSSYLIILLHLESSPKLYYRTVDDDIEDTFPFDILDNDDPKIRTTDITASGAIGRCNIYRILIKPRHRDWLLKNPKLLRTRELDDFVEVRRLIITPTRAYCLPPEVELSNRVLRHYRSVADRFLRVTFMDDGMQTIKKKVFTYYPAPIVSDNTSNVNAQETSVFKRVKDITNDGFHLCGRKYSFLAFSANQPRDRSAWFFSGDQNTSVLDVLSWMDSFTNKNVTKYATGMGLCFSSTYATIDVPHDNVDFELADIMRNGNDFSDGIGKISHDL</sequence>
<comment type="similarity">
    <text evidence="1">Belongs to the RdRP family.</text>
</comment>
<comment type="function">
    <text evidence="1">Probably involved in the RNA silencing pathway and required for the generation of small interfering RNAs (siRNAs).</text>
</comment>
<evidence type="ECO:0000259" key="4">
    <source>
        <dbReference type="Pfam" id="PF24577"/>
    </source>
</evidence>
<dbReference type="InterPro" id="IPR057298">
    <property type="entry name" value="RDR6-like_RBD"/>
</dbReference>
<comment type="catalytic activity">
    <reaction evidence="1">
        <text>RNA(n) + a ribonucleoside 5'-triphosphate = RNA(n+1) + diphosphate</text>
        <dbReference type="Rhea" id="RHEA:21248"/>
        <dbReference type="Rhea" id="RHEA-COMP:14527"/>
        <dbReference type="Rhea" id="RHEA-COMP:17342"/>
        <dbReference type="ChEBI" id="CHEBI:33019"/>
        <dbReference type="ChEBI" id="CHEBI:61557"/>
        <dbReference type="ChEBI" id="CHEBI:140395"/>
        <dbReference type="EC" id="2.7.7.48"/>
    </reaction>
</comment>
<gene>
    <name evidence="5" type="ORF">POM88_023267</name>
</gene>
<keyword evidence="1" id="KW-0548">Nucleotidyltransferase</keyword>
<dbReference type="GO" id="GO:0031380">
    <property type="term" value="C:nuclear RNA-directed RNA polymerase complex"/>
    <property type="evidence" value="ECO:0007669"/>
    <property type="project" value="TreeGrafter"/>
</dbReference>
<dbReference type="Pfam" id="PF24577">
    <property type="entry name" value="RDR6_2nd"/>
    <property type="match status" value="1"/>
</dbReference>
<dbReference type="PANTHER" id="PTHR23079">
    <property type="entry name" value="RNA-DEPENDENT RNA POLYMERASE"/>
    <property type="match status" value="1"/>
</dbReference>
<name>A0AAD8MUR7_9APIA</name>
<feature type="domain" description="RNA-dependent RNA polymerase 6-like second" evidence="4">
    <location>
        <begin position="121"/>
        <end position="282"/>
    </location>
</feature>
<keyword evidence="1" id="KW-0808">Transferase</keyword>
<dbReference type="InterPro" id="IPR035979">
    <property type="entry name" value="RBD_domain_sf"/>
</dbReference>